<keyword evidence="2" id="KW-1185">Reference proteome</keyword>
<name>A0A1I4KVV8_9ACTN</name>
<organism evidence="1 2">
    <name type="scientific">Streptomyces pini</name>
    <dbReference type="NCBI Taxonomy" id="1520580"/>
    <lineage>
        <taxon>Bacteria</taxon>
        <taxon>Bacillati</taxon>
        <taxon>Actinomycetota</taxon>
        <taxon>Actinomycetes</taxon>
        <taxon>Kitasatosporales</taxon>
        <taxon>Streptomycetaceae</taxon>
        <taxon>Streptomyces</taxon>
    </lineage>
</organism>
<evidence type="ECO:0000313" key="2">
    <source>
        <dbReference type="Proteomes" id="UP000198928"/>
    </source>
</evidence>
<protein>
    <submittedName>
        <fullName evidence="1">Uncharacterized protein</fullName>
    </submittedName>
</protein>
<accession>A0A1I4KVV8</accession>
<dbReference type="EMBL" id="FOSG01000028">
    <property type="protein sequence ID" value="SFL82761.1"/>
    <property type="molecule type" value="Genomic_DNA"/>
</dbReference>
<evidence type="ECO:0000313" key="1">
    <source>
        <dbReference type="EMBL" id="SFL82761.1"/>
    </source>
</evidence>
<gene>
    <name evidence="1" type="ORF">SAMN05192584_12849</name>
</gene>
<dbReference type="AlphaFoldDB" id="A0A1I4KVV8"/>
<sequence length="74" mass="8246">MPSRSETTPTTMSPPVHVGLPLPDAVPVGGCAHCDRYERDRDRARAAGDWSAESDAHVLWRWHSLRAHGWSRSV</sequence>
<reference evidence="2" key="1">
    <citation type="submission" date="2016-10" db="EMBL/GenBank/DDBJ databases">
        <authorList>
            <person name="Varghese N."/>
            <person name="Submissions S."/>
        </authorList>
    </citation>
    <scope>NUCLEOTIDE SEQUENCE [LARGE SCALE GENOMIC DNA]</scope>
    <source>
        <strain evidence="2">PL19</strain>
    </source>
</reference>
<dbReference type="Proteomes" id="UP000198928">
    <property type="component" value="Unassembled WGS sequence"/>
</dbReference>
<proteinExistence type="predicted"/>